<dbReference type="InterPro" id="IPR027417">
    <property type="entry name" value="P-loop_NTPase"/>
</dbReference>
<evidence type="ECO:0000256" key="1">
    <source>
        <dbReference type="ARBA" id="ARBA00022741"/>
    </source>
</evidence>
<evidence type="ECO:0000313" key="5">
    <source>
        <dbReference type="Proteomes" id="UP000219565"/>
    </source>
</evidence>
<evidence type="ECO:0000259" key="3">
    <source>
        <dbReference type="PROSITE" id="PS50043"/>
    </source>
</evidence>
<evidence type="ECO:0000313" key="4">
    <source>
        <dbReference type="EMBL" id="SNY81679.1"/>
    </source>
</evidence>
<dbReference type="Gene3D" id="3.40.50.300">
    <property type="entry name" value="P-loop containing nucleotide triphosphate hydrolases"/>
    <property type="match status" value="1"/>
</dbReference>
<dbReference type="SUPFAM" id="SSF46894">
    <property type="entry name" value="C-terminal effector domain of the bipartite response regulators"/>
    <property type="match status" value="1"/>
</dbReference>
<dbReference type="PROSITE" id="PS50043">
    <property type="entry name" value="HTH_LUXR_2"/>
    <property type="match status" value="1"/>
</dbReference>
<feature type="domain" description="HTH luxR-type" evidence="3">
    <location>
        <begin position="696"/>
        <end position="761"/>
    </location>
</feature>
<name>A0A285L9P5_9NOCA</name>
<dbReference type="SMART" id="SM00421">
    <property type="entry name" value="HTH_LUXR"/>
    <property type="match status" value="1"/>
</dbReference>
<protein>
    <submittedName>
        <fullName evidence="4">Regulatory protein, luxR family</fullName>
    </submittedName>
</protein>
<proteinExistence type="predicted"/>
<dbReference type="InterPro" id="IPR000792">
    <property type="entry name" value="Tscrpt_reg_LuxR_C"/>
</dbReference>
<dbReference type="PANTHER" id="PTHR16305:SF35">
    <property type="entry name" value="TRANSCRIPTIONAL ACTIVATOR DOMAIN"/>
    <property type="match status" value="1"/>
</dbReference>
<dbReference type="SUPFAM" id="SSF52540">
    <property type="entry name" value="P-loop containing nucleoside triphosphate hydrolases"/>
    <property type="match status" value="1"/>
</dbReference>
<keyword evidence="5" id="KW-1185">Reference proteome</keyword>
<dbReference type="GO" id="GO:0003677">
    <property type="term" value="F:DNA binding"/>
    <property type="evidence" value="ECO:0007669"/>
    <property type="project" value="InterPro"/>
</dbReference>
<keyword evidence="1" id="KW-0547">Nucleotide-binding</keyword>
<dbReference type="PANTHER" id="PTHR16305">
    <property type="entry name" value="TESTICULAR SOLUBLE ADENYLYL CYCLASE"/>
    <property type="match status" value="1"/>
</dbReference>
<accession>A0A285L9P5</accession>
<dbReference type="InterPro" id="IPR036388">
    <property type="entry name" value="WH-like_DNA-bd_sf"/>
</dbReference>
<dbReference type="Proteomes" id="UP000219565">
    <property type="component" value="Unassembled WGS sequence"/>
</dbReference>
<dbReference type="Gene3D" id="1.10.10.10">
    <property type="entry name" value="Winged helix-like DNA-binding domain superfamily/Winged helix DNA-binding domain"/>
    <property type="match status" value="1"/>
</dbReference>
<keyword evidence="2" id="KW-0067">ATP-binding</keyword>
<dbReference type="Pfam" id="PF13191">
    <property type="entry name" value="AAA_16"/>
    <property type="match status" value="1"/>
</dbReference>
<evidence type="ECO:0000256" key="2">
    <source>
        <dbReference type="ARBA" id="ARBA00022840"/>
    </source>
</evidence>
<reference evidence="4 5" key="1">
    <citation type="submission" date="2017-09" db="EMBL/GenBank/DDBJ databases">
        <authorList>
            <person name="Ehlers B."/>
            <person name="Leendertz F.H."/>
        </authorList>
    </citation>
    <scope>NUCLEOTIDE SEQUENCE [LARGE SCALE GENOMIC DNA]</scope>
    <source>
        <strain evidence="4 5">DSM 45537</strain>
    </source>
</reference>
<dbReference type="GO" id="GO:0005737">
    <property type="term" value="C:cytoplasm"/>
    <property type="evidence" value="ECO:0007669"/>
    <property type="project" value="TreeGrafter"/>
</dbReference>
<dbReference type="PRINTS" id="PR00038">
    <property type="entry name" value="HTHLUXR"/>
</dbReference>
<sequence length="761" mass="81652">MAPLVIRRTRSAWRYIVPCMGDLVGRARESELLATLLDQAVSGRGRVVLIAGEPGIGKTRLAQEIAMRAEAAGVRVSWGRASDDEGSPPYWIFRQTARALGTALPSALTEGGTESDSAAARFEAFEEFTERLGKIAEPRGLLVVLDDLHWADAGSLGLLVHLARGMAETRLMLVATYRDTEIGGAAPTAALAALAHEPGHTRIRLAGLPPPDVRRQLELVTGREVPAGVAAAVSRRTGGNPFFVNELAPLLGADTSTLPDGVLDSVRVRLARLTGQSRELVCTAATLGDELDPVALAAVTDQPVEVVLGALDEAGGAGLLTHAAGWRFRHDLIREAARASLPTAARAVAHARLAAWLTDRPDAVERAAEIAHHWLAALPVGEPRQAVEWAELAGDRALAGLAWEQAADFYRRALAVDVKLPPGDRVRLLLRHSTALIHNGDIRTAATLLARSAEIARAADDPYALGAVALAMEGMSDPWDTFTGERLAAEALARLPTEDSPLRVRLLALRAGEAGFTGGGDCDRISAEALAMARRIGDGAVLRSALRARQMARSGPDGVRERLDLADQMLVLGATEHDDDTLLWGRLWRFDALTMLGRLDEAEAELAPMRQLTQRLRRPLARWHYLRRTAATALSRGRFDEAVADTRELARILARRRRPGDTDEAAALCASIGAAAARLGMAPLVRRADQLAGTLRGDRPSGLTRREAEVAAHVAEGLTNRQIASLLGISERTAESHVQHILAKLGSTNRTQIAAWVAEQR</sequence>
<dbReference type="GO" id="GO:0006355">
    <property type="term" value="P:regulation of DNA-templated transcription"/>
    <property type="evidence" value="ECO:0007669"/>
    <property type="project" value="InterPro"/>
</dbReference>
<gene>
    <name evidence="4" type="ORF">SAMN04244553_3282</name>
</gene>
<dbReference type="InterPro" id="IPR016032">
    <property type="entry name" value="Sig_transdc_resp-reg_C-effctor"/>
</dbReference>
<dbReference type="CDD" id="cd06170">
    <property type="entry name" value="LuxR_C_like"/>
    <property type="match status" value="1"/>
</dbReference>
<dbReference type="AlphaFoldDB" id="A0A285L9P5"/>
<organism evidence="4 5">
    <name type="scientific">Nocardia amikacinitolerans</name>
    <dbReference type="NCBI Taxonomy" id="756689"/>
    <lineage>
        <taxon>Bacteria</taxon>
        <taxon>Bacillati</taxon>
        <taxon>Actinomycetota</taxon>
        <taxon>Actinomycetes</taxon>
        <taxon>Mycobacteriales</taxon>
        <taxon>Nocardiaceae</taxon>
        <taxon>Nocardia</taxon>
    </lineage>
</organism>
<dbReference type="InterPro" id="IPR041664">
    <property type="entry name" value="AAA_16"/>
</dbReference>
<dbReference type="Pfam" id="PF00196">
    <property type="entry name" value="GerE"/>
    <property type="match status" value="1"/>
</dbReference>
<dbReference type="GO" id="GO:0004016">
    <property type="term" value="F:adenylate cyclase activity"/>
    <property type="evidence" value="ECO:0007669"/>
    <property type="project" value="TreeGrafter"/>
</dbReference>
<dbReference type="GO" id="GO:0005524">
    <property type="term" value="F:ATP binding"/>
    <property type="evidence" value="ECO:0007669"/>
    <property type="project" value="UniProtKB-KW"/>
</dbReference>
<dbReference type="EMBL" id="OBEG01000003">
    <property type="protein sequence ID" value="SNY81679.1"/>
    <property type="molecule type" value="Genomic_DNA"/>
</dbReference>